<name>A0A0W0TGN0_9GAMM</name>
<dbReference type="GO" id="GO:0043093">
    <property type="term" value="P:FtsZ-dependent cytokinesis"/>
    <property type="evidence" value="ECO:0007669"/>
    <property type="project" value="UniProtKB-UniRule"/>
</dbReference>
<keyword evidence="2" id="KW-0132">Cell division</keyword>
<feature type="signal peptide" evidence="2">
    <location>
        <begin position="1"/>
        <end position="23"/>
    </location>
</feature>
<dbReference type="AlphaFoldDB" id="A0A0W0TGN0"/>
<dbReference type="Pfam" id="PF13525">
    <property type="entry name" value="YfiO"/>
    <property type="match status" value="1"/>
</dbReference>
<feature type="domain" description="YbgF trimerisation" evidence="4">
    <location>
        <begin position="75"/>
        <end position="131"/>
    </location>
</feature>
<keyword evidence="6" id="KW-1185">Reference proteome</keyword>
<dbReference type="InterPro" id="IPR019734">
    <property type="entry name" value="TPR_rpt"/>
</dbReference>
<dbReference type="PROSITE" id="PS50005">
    <property type="entry name" value="TPR"/>
    <property type="match status" value="1"/>
</dbReference>
<evidence type="ECO:0000256" key="2">
    <source>
        <dbReference type="HAMAP-Rule" id="MF_02066"/>
    </source>
</evidence>
<evidence type="ECO:0000313" key="5">
    <source>
        <dbReference type="EMBL" id="KTC94730.1"/>
    </source>
</evidence>
<comment type="subcellular location">
    <subcellularLocation>
        <location evidence="2">Periplasm</location>
    </subcellularLocation>
</comment>
<dbReference type="PATRIC" id="fig|45065.4.peg.2454"/>
<sequence length="287" mass="31464" precursor="true">MKAGFTPLTRALLCLSLSWSAFAEAPVVDDSENFALMENNQAAYARPLTAAADDDTADVTETPIARDTGADALTRDNAALINKIQGLQQELQELRGQLEVQAHDLKRLQEQQLSFYKDLDARLRMPSASTSPTDTSPKAAALPEADRAKIAALPAVAPTGVMTEQQSYLAAYELVKNRRFTEALNAMQAFTERYPSGEYTANAEYWLGELYLVKEAWPQAMQHFETVITRFPTSSKVSASMLKMGYALAASGDKAHARERLQQVVSQFPDTQAALLASERLETLKAG</sequence>
<protein>
    <recommendedName>
        <fullName evidence="2">Cell division coordinator CpoB</fullName>
    </recommendedName>
</protein>
<proteinExistence type="inferred from homology"/>
<dbReference type="InterPro" id="IPR039565">
    <property type="entry name" value="BamD-like"/>
</dbReference>
<dbReference type="HAMAP" id="MF_02066">
    <property type="entry name" value="CpoB"/>
    <property type="match status" value="1"/>
</dbReference>
<dbReference type="OrthoDB" id="9768142at2"/>
<keyword evidence="2" id="KW-0574">Periplasm</keyword>
<dbReference type="InterPro" id="IPR032519">
    <property type="entry name" value="YbgF_tri"/>
</dbReference>
<dbReference type="STRING" id="45065.Lgee_2258"/>
<dbReference type="EMBL" id="LNYC01000080">
    <property type="protein sequence ID" value="KTC94730.1"/>
    <property type="molecule type" value="Genomic_DNA"/>
</dbReference>
<evidence type="ECO:0000313" key="6">
    <source>
        <dbReference type="Proteomes" id="UP000054785"/>
    </source>
</evidence>
<accession>A0A0W0TGN0</accession>
<comment type="similarity">
    <text evidence="2">Belongs to the CpoB family.</text>
</comment>
<dbReference type="Pfam" id="PF16331">
    <property type="entry name" value="TolA_bind_tri"/>
    <property type="match status" value="1"/>
</dbReference>
<keyword evidence="2" id="KW-0131">Cell cycle</keyword>
<dbReference type="GO" id="GO:0070206">
    <property type="term" value="P:protein trimerization"/>
    <property type="evidence" value="ECO:0007669"/>
    <property type="project" value="InterPro"/>
</dbReference>
<evidence type="ECO:0000259" key="3">
    <source>
        <dbReference type="Pfam" id="PF13525"/>
    </source>
</evidence>
<evidence type="ECO:0000256" key="1">
    <source>
        <dbReference type="ARBA" id="ARBA00022729"/>
    </source>
</evidence>
<feature type="chain" id="PRO_5041748136" description="Cell division coordinator CpoB" evidence="2">
    <location>
        <begin position="24"/>
        <end position="287"/>
    </location>
</feature>
<dbReference type="Proteomes" id="UP000054785">
    <property type="component" value="Unassembled WGS sequence"/>
</dbReference>
<feature type="coiled-coil region" evidence="2">
    <location>
        <begin position="70"/>
        <end position="111"/>
    </location>
</feature>
<dbReference type="RefSeq" id="WP_051551072.1">
    <property type="nucleotide sequence ID" value="NZ_CAAAHN010000017.1"/>
</dbReference>
<dbReference type="SUPFAM" id="SSF48452">
    <property type="entry name" value="TPR-like"/>
    <property type="match status" value="1"/>
</dbReference>
<dbReference type="Gene3D" id="1.25.40.10">
    <property type="entry name" value="Tetratricopeptide repeat domain"/>
    <property type="match status" value="1"/>
</dbReference>
<dbReference type="Gene3D" id="1.20.5.110">
    <property type="match status" value="1"/>
</dbReference>
<dbReference type="InterPro" id="IPR011990">
    <property type="entry name" value="TPR-like_helical_dom_sf"/>
</dbReference>
<dbReference type="InterPro" id="IPR034706">
    <property type="entry name" value="CpoB"/>
</dbReference>
<evidence type="ECO:0000259" key="4">
    <source>
        <dbReference type="Pfam" id="PF16331"/>
    </source>
</evidence>
<reference evidence="5 6" key="1">
    <citation type="submission" date="2015-11" db="EMBL/GenBank/DDBJ databases">
        <title>Genomic analysis of 38 Legionella species identifies large and diverse effector repertoires.</title>
        <authorList>
            <person name="Burstein D."/>
            <person name="Amaro F."/>
            <person name="Zusman T."/>
            <person name="Lifshitz Z."/>
            <person name="Cohen O."/>
            <person name="Gilbert J.A."/>
            <person name="Pupko T."/>
            <person name="Shuman H.A."/>
            <person name="Segal G."/>
        </authorList>
    </citation>
    <scope>NUCLEOTIDE SEQUENCE [LARGE SCALE GENOMIC DNA]</scope>
    <source>
        <strain evidence="5 6">ATCC 49504</strain>
    </source>
</reference>
<keyword evidence="1 2" id="KW-0732">Signal</keyword>
<feature type="domain" description="Outer membrane lipoprotein BamD-like" evidence="3">
    <location>
        <begin position="162"/>
        <end position="285"/>
    </location>
</feature>
<organism evidence="5 6">
    <name type="scientific">Legionella geestiana</name>
    <dbReference type="NCBI Taxonomy" id="45065"/>
    <lineage>
        <taxon>Bacteria</taxon>
        <taxon>Pseudomonadati</taxon>
        <taxon>Pseudomonadota</taxon>
        <taxon>Gammaproteobacteria</taxon>
        <taxon>Legionellales</taxon>
        <taxon>Legionellaceae</taxon>
        <taxon>Legionella</taxon>
    </lineage>
</organism>
<comment type="caution">
    <text evidence="5">The sequence shown here is derived from an EMBL/GenBank/DDBJ whole genome shotgun (WGS) entry which is preliminary data.</text>
</comment>
<comment type="function">
    <text evidence="2">Mediates coordination of peptidoglycan synthesis and outer membrane constriction during cell division.</text>
</comment>
<keyword evidence="2" id="KW-0175">Coiled coil</keyword>
<gene>
    <name evidence="2" type="primary">cpoB</name>
    <name evidence="5" type="ORF">Lgee_2258</name>
</gene>
<dbReference type="NCBIfam" id="TIGR02795">
    <property type="entry name" value="tol_pal_ybgF"/>
    <property type="match status" value="1"/>
</dbReference>
<dbReference type="GO" id="GO:0030288">
    <property type="term" value="C:outer membrane-bounded periplasmic space"/>
    <property type="evidence" value="ECO:0007669"/>
    <property type="project" value="UniProtKB-UniRule"/>
</dbReference>
<dbReference type="InterPro" id="IPR014162">
    <property type="entry name" value="CpoB_C"/>
</dbReference>